<reference evidence="1 2" key="1">
    <citation type="journal article" date="2024" name="Front. Microbiol.">
        <title>Novel thermophilic genera Geochorda gen. nov. and Carboxydochorda gen. nov. from the deep terrestrial subsurface reveal the ecophysiological diversity in the class Limnochordia.</title>
        <authorList>
            <person name="Karnachuk O.V."/>
            <person name="Lukina A.P."/>
            <person name="Avakyan M.R."/>
            <person name="Kadnikov V.V."/>
            <person name="Begmatov S."/>
            <person name="Beletsky A.V."/>
            <person name="Vlasova K.G."/>
            <person name="Novikov A.A."/>
            <person name="Shcherbakova V.A."/>
            <person name="Mardanov A.V."/>
            <person name="Ravin N.V."/>
        </authorList>
    </citation>
    <scope>NUCLEOTIDE SEQUENCE [LARGE SCALE GENOMIC DNA]</scope>
    <source>
        <strain evidence="1 2">L945</strain>
    </source>
</reference>
<organism evidence="1 2">
    <name type="scientific">Carboxydichorda subterranea</name>
    <dbReference type="NCBI Taxonomy" id="3109565"/>
    <lineage>
        <taxon>Bacteria</taxon>
        <taxon>Bacillati</taxon>
        <taxon>Bacillota</taxon>
        <taxon>Limnochordia</taxon>
        <taxon>Limnochordales</taxon>
        <taxon>Geochordaceae</taxon>
        <taxon>Carboxydichorda</taxon>
    </lineage>
</organism>
<protein>
    <recommendedName>
        <fullName evidence="3">Outer membrane protein beta-barrel domain-containing protein</fullName>
    </recommendedName>
</protein>
<evidence type="ECO:0000313" key="2">
    <source>
        <dbReference type="Proteomes" id="UP001332192"/>
    </source>
</evidence>
<name>A0ABZ1BX09_9FIRM</name>
<dbReference type="EMBL" id="CP141615">
    <property type="protein sequence ID" value="WRP17219.1"/>
    <property type="molecule type" value="Genomic_DNA"/>
</dbReference>
<dbReference type="Proteomes" id="UP001332192">
    <property type="component" value="Chromosome"/>
</dbReference>
<gene>
    <name evidence="1" type="ORF">U7230_14225</name>
</gene>
<accession>A0ABZ1BX09</accession>
<evidence type="ECO:0000313" key="1">
    <source>
        <dbReference type="EMBL" id="WRP17219.1"/>
    </source>
</evidence>
<dbReference type="RefSeq" id="WP_324716491.1">
    <property type="nucleotide sequence ID" value="NZ_CP141615.1"/>
</dbReference>
<sequence>MGKRVDLFRVLAVALIAVVASSGIVAAAPFAGGGFTATYQTLSVPELNQALKAAGLPEVGNAMWLLGGGGYGPLVGADGFTIGGFGAGGHVEAKASNGRTRWFDLGYGGPRVGYQRPIAGPVSLDAGLGLAFGGATLTVLEPESGKFDLSTPNQTTYTRFILGIVPDVSVSLKITPFLHLQAGAAYFWDTRAGKGWTTMRGTDPLSGAPGDALSGVQYRLALVFGPEWSRVRDGDSGR</sequence>
<keyword evidence="2" id="KW-1185">Reference proteome</keyword>
<evidence type="ECO:0008006" key="3">
    <source>
        <dbReference type="Google" id="ProtNLM"/>
    </source>
</evidence>
<proteinExistence type="predicted"/>